<evidence type="ECO:0000313" key="1">
    <source>
        <dbReference type="EMBL" id="VAW40771.1"/>
    </source>
</evidence>
<organism evidence="1">
    <name type="scientific">hydrothermal vent metagenome</name>
    <dbReference type="NCBI Taxonomy" id="652676"/>
    <lineage>
        <taxon>unclassified sequences</taxon>
        <taxon>metagenomes</taxon>
        <taxon>ecological metagenomes</taxon>
    </lineage>
</organism>
<sequence length="85" mass="9948">MSQEDEIRFLPYEEAVKIVAAIQEEEDVRQPDHRVLTVYNHDDKEICWFDFDEVIAAAAAKDKSEEKDAVSNYILRHLPDWALDI</sequence>
<proteinExistence type="predicted"/>
<dbReference type="AlphaFoldDB" id="A0A3B0VD15"/>
<accession>A0A3B0VD15</accession>
<name>A0A3B0VD15_9ZZZZ</name>
<protein>
    <submittedName>
        <fullName evidence="1">Uncharacterized protein</fullName>
    </submittedName>
</protein>
<reference evidence="1" key="1">
    <citation type="submission" date="2018-06" db="EMBL/GenBank/DDBJ databases">
        <authorList>
            <person name="Zhirakovskaya E."/>
        </authorList>
    </citation>
    <scope>NUCLEOTIDE SEQUENCE</scope>
</reference>
<dbReference type="EMBL" id="UOEY01000110">
    <property type="protein sequence ID" value="VAW40771.1"/>
    <property type="molecule type" value="Genomic_DNA"/>
</dbReference>
<gene>
    <name evidence="1" type="ORF">MNBD_DELTA04-277</name>
</gene>